<reference evidence="9 10" key="1">
    <citation type="submission" date="2019-10" db="EMBL/GenBank/DDBJ databases">
        <authorList>
            <person name="Palmer J.M."/>
        </authorList>
    </citation>
    <scope>NUCLEOTIDE SEQUENCE [LARGE SCALE GENOMIC DNA]</scope>
    <source>
        <strain evidence="9 10">TWF718</strain>
    </source>
</reference>
<gene>
    <name evidence="9" type="ORF">TWF718_002429</name>
</gene>
<evidence type="ECO:0000259" key="8">
    <source>
        <dbReference type="Pfam" id="PF20684"/>
    </source>
</evidence>
<evidence type="ECO:0000256" key="5">
    <source>
        <dbReference type="ARBA" id="ARBA00038359"/>
    </source>
</evidence>
<keyword evidence="10" id="KW-1185">Reference proteome</keyword>
<dbReference type="PANTHER" id="PTHR33048">
    <property type="entry name" value="PTH11-LIKE INTEGRAL MEMBRANE PROTEIN (AFU_ORTHOLOGUE AFUA_5G11245)"/>
    <property type="match status" value="1"/>
</dbReference>
<protein>
    <recommendedName>
        <fullName evidence="8">Rhodopsin domain-containing protein</fullName>
    </recommendedName>
</protein>
<dbReference type="GO" id="GO:0016020">
    <property type="term" value="C:membrane"/>
    <property type="evidence" value="ECO:0007669"/>
    <property type="project" value="UniProtKB-SubCell"/>
</dbReference>
<comment type="subcellular location">
    <subcellularLocation>
        <location evidence="1">Membrane</location>
        <topology evidence="1">Multi-pass membrane protein</topology>
    </subcellularLocation>
</comment>
<comment type="caution">
    <text evidence="9">The sequence shown here is derived from an EMBL/GenBank/DDBJ whole genome shotgun (WGS) entry which is preliminary data.</text>
</comment>
<feature type="compositionally biased region" description="Acidic residues" evidence="6">
    <location>
        <begin position="379"/>
        <end position="388"/>
    </location>
</feature>
<keyword evidence="4 7" id="KW-0472">Membrane</keyword>
<dbReference type="InterPro" id="IPR052337">
    <property type="entry name" value="SAT4-like"/>
</dbReference>
<feature type="region of interest" description="Disordered" evidence="6">
    <location>
        <begin position="254"/>
        <end position="278"/>
    </location>
</feature>
<evidence type="ECO:0000256" key="7">
    <source>
        <dbReference type="SAM" id="Phobius"/>
    </source>
</evidence>
<feature type="compositionally biased region" description="Polar residues" evidence="6">
    <location>
        <begin position="159"/>
        <end position="180"/>
    </location>
</feature>
<dbReference type="PANTHER" id="PTHR33048:SF166">
    <property type="entry name" value="PTH11-LIKE INTEGRAL MEMBRANE PROTEIN"/>
    <property type="match status" value="1"/>
</dbReference>
<dbReference type="EMBL" id="JAVHNR010000010">
    <property type="protein sequence ID" value="KAK6331891.1"/>
    <property type="molecule type" value="Genomic_DNA"/>
</dbReference>
<evidence type="ECO:0000256" key="6">
    <source>
        <dbReference type="SAM" id="MobiDB-lite"/>
    </source>
</evidence>
<dbReference type="InterPro" id="IPR049326">
    <property type="entry name" value="Rhodopsin_dom_fungi"/>
</dbReference>
<feature type="region of interest" description="Disordered" evidence="6">
    <location>
        <begin position="144"/>
        <end position="189"/>
    </location>
</feature>
<feature type="domain" description="Rhodopsin" evidence="8">
    <location>
        <begin position="2"/>
        <end position="135"/>
    </location>
</feature>
<keyword evidence="2 7" id="KW-0812">Transmembrane</keyword>
<sequence length="388" mass="42727">MIIYITTIILTWIAANIVVLVECIPFKRWWQLYPYPGTCVQANKWLITYEVGNMVTDAMLLALPFPLLFMARVPWERRIRLIALFSIGFFLLAICIVRMVQGLIHAHFQLSRTMWASIEMLFATVVACSPSIYCHLRRGRESTGLTNNGPTATKHRGSGVSSSTDYRMGKSTSHSSNNTEIGSSRFPGSIGGGGVVGRFSGGDKIRNPSIFSNYRNSEYGGSSSGGSSRRNSSRNMSIVSKHSILSRNFSVSSSRNMSFSSSRHNGANRSRVGSYAGPNFDIPTLEGEIPGFDCFGGYERGSVSASVWTYGGMMEEGKINGEEEKEDKENFYVINEEEGNSGFEGIMVETTWSQVSEVDPESRPGASGMVQPPSRTITEEEEPPESSI</sequence>
<feature type="compositionally biased region" description="Low complexity" evidence="6">
    <location>
        <begin position="254"/>
        <end position="263"/>
    </location>
</feature>
<feature type="transmembrane region" description="Helical" evidence="7">
    <location>
        <begin position="81"/>
        <end position="101"/>
    </location>
</feature>
<dbReference type="Pfam" id="PF20684">
    <property type="entry name" value="Fung_rhodopsin"/>
    <property type="match status" value="1"/>
</dbReference>
<feature type="region of interest" description="Disordered" evidence="6">
    <location>
        <begin position="354"/>
        <end position="388"/>
    </location>
</feature>
<comment type="similarity">
    <text evidence="5">Belongs to the SAT4 family.</text>
</comment>
<dbReference type="AlphaFoldDB" id="A0AAN8R8S4"/>
<organism evidence="9 10">
    <name type="scientific">Orbilia javanica</name>
    <dbReference type="NCBI Taxonomy" id="47235"/>
    <lineage>
        <taxon>Eukaryota</taxon>
        <taxon>Fungi</taxon>
        <taxon>Dikarya</taxon>
        <taxon>Ascomycota</taxon>
        <taxon>Pezizomycotina</taxon>
        <taxon>Orbiliomycetes</taxon>
        <taxon>Orbiliales</taxon>
        <taxon>Orbiliaceae</taxon>
        <taxon>Orbilia</taxon>
    </lineage>
</organism>
<evidence type="ECO:0000256" key="1">
    <source>
        <dbReference type="ARBA" id="ARBA00004141"/>
    </source>
</evidence>
<evidence type="ECO:0000256" key="4">
    <source>
        <dbReference type="ARBA" id="ARBA00023136"/>
    </source>
</evidence>
<evidence type="ECO:0000256" key="2">
    <source>
        <dbReference type="ARBA" id="ARBA00022692"/>
    </source>
</evidence>
<dbReference type="Proteomes" id="UP001313282">
    <property type="component" value="Unassembled WGS sequence"/>
</dbReference>
<keyword evidence="3 7" id="KW-1133">Transmembrane helix</keyword>
<evidence type="ECO:0000313" key="10">
    <source>
        <dbReference type="Proteomes" id="UP001313282"/>
    </source>
</evidence>
<evidence type="ECO:0000313" key="9">
    <source>
        <dbReference type="EMBL" id="KAK6331891.1"/>
    </source>
</evidence>
<evidence type="ECO:0000256" key="3">
    <source>
        <dbReference type="ARBA" id="ARBA00022989"/>
    </source>
</evidence>
<proteinExistence type="inferred from homology"/>
<feature type="transmembrane region" description="Helical" evidence="7">
    <location>
        <begin position="47"/>
        <end position="69"/>
    </location>
</feature>
<feature type="transmembrane region" description="Helical" evidence="7">
    <location>
        <begin position="113"/>
        <end position="133"/>
    </location>
</feature>
<accession>A0AAN8R8S4</accession>
<feature type="region of interest" description="Disordered" evidence="6">
    <location>
        <begin position="216"/>
        <end position="235"/>
    </location>
</feature>
<name>A0AAN8R8S4_9PEZI</name>